<sequence length="105" mass="11697">MSYVTDLRHIPEDPAHIQALPEPARLMSVFITSIVAELSRELSLPLINTDVKCHSRNTMSRCSGCIDGWLNPAGVLVWACDSCAENGFISNWEGTVWDNQVRTTH</sequence>
<name>A0ABP8V9F5_9GAMM</name>
<dbReference type="Proteomes" id="UP001500604">
    <property type="component" value="Unassembled WGS sequence"/>
</dbReference>
<protein>
    <submittedName>
        <fullName evidence="1">Uncharacterized protein</fullName>
    </submittedName>
</protein>
<proteinExistence type="predicted"/>
<dbReference type="EMBL" id="BAABFL010000477">
    <property type="protein sequence ID" value="GAA4652526.1"/>
    <property type="molecule type" value="Genomic_DNA"/>
</dbReference>
<comment type="caution">
    <text evidence="1">The sequence shown here is derived from an EMBL/GenBank/DDBJ whole genome shotgun (WGS) entry which is preliminary data.</text>
</comment>
<organism evidence="1 2">
    <name type="scientific">Kistimonas scapharcae</name>
    <dbReference type="NCBI Taxonomy" id="1036133"/>
    <lineage>
        <taxon>Bacteria</taxon>
        <taxon>Pseudomonadati</taxon>
        <taxon>Pseudomonadota</taxon>
        <taxon>Gammaproteobacteria</taxon>
        <taxon>Oceanospirillales</taxon>
        <taxon>Endozoicomonadaceae</taxon>
        <taxon>Kistimonas</taxon>
    </lineage>
</organism>
<reference evidence="2" key="1">
    <citation type="journal article" date="2019" name="Int. J. Syst. Evol. Microbiol.">
        <title>The Global Catalogue of Microorganisms (GCM) 10K type strain sequencing project: providing services to taxonomists for standard genome sequencing and annotation.</title>
        <authorList>
            <consortium name="The Broad Institute Genomics Platform"/>
            <consortium name="The Broad Institute Genome Sequencing Center for Infectious Disease"/>
            <person name="Wu L."/>
            <person name="Ma J."/>
        </authorList>
    </citation>
    <scope>NUCLEOTIDE SEQUENCE [LARGE SCALE GENOMIC DNA]</scope>
    <source>
        <strain evidence="2">JCM 17805</strain>
    </source>
</reference>
<accession>A0ABP8V9F5</accession>
<keyword evidence="2" id="KW-1185">Reference proteome</keyword>
<dbReference type="RefSeq" id="WP_345199111.1">
    <property type="nucleotide sequence ID" value="NZ_BAABFL010000477.1"/>
</dbReference>
<gene>
    <name evidence="1" type="ORF">GCM10023116_48100</name>
</gene>
<evidence type="ECO:0000313" key="2">
    <source>
        <dbReference type="Proteomes" id="UP001500604"/>
    </source>
</evidence>
<evidence type="ECO:0000313" key="1">
    <source>
        <dbReference type="EMBL" id="GAA4652526.1"/>
    </source>
</evidence>